<reference evidence="2 3" key="1">
    <citation type="journal article" date="2022" name="Allergy">
        <title>Genome assembly and annotation of Periplaneta americana reveal a comprehensive cockroach allergen profile.</title>
        <authorList>
            <person name="Wang L."/>
            <person name="Xiong Q."/>
            <person name="Saelim N."/>
            <person name="Wang L."/>
            <person name="Nong W."/>
            <person name="Wan A.T."/>
            <person name="Shi M."/>
            <person name="Liu X."/>
            <person name="Cao Q."/>
            <person name="Hui J.H.L."/>
            <person name="Sookrung N."/>
            <person name="Leung T.F."/>
            <person name="Tungtrongchitr A."/>
            <person name="Tsui S.K.W."/>
        </authorList>
    </citation>
    <scope>NUCLEOTIDE SEQUENCE [LARGE SCALE GENOMIC DNA]</scope>
    <source>
        <strain evidence="2">PWHHKU_190912</strain>
    </source>
</reference>
<keyword evidence="1" id="KW-1133">Transmembrane helix</keyword>
<accession>A0ABQ8SCJ2</accession>
<gene>
    <name evidence="2" type="ORF">ANN_20183</name>
</gene>
<keyword evidence="1" id="KW-0812">Transmembrane</keyword>
<dbReference type="Proteomes" id="UP001148838">
    <property type="component" value="Unassembled WGS sequence"/>
</dbReference>
<name>A0ABQ8SCJ2_PERAM</name>
<sequence>MVYLTTLANAEVISASPVCRNFIPQEFFYMSFAAAFAAQATSFYIFVRSALHTYSMTCGNNVRLVSGNISREQCSVDEIGDRELAFGELKPRIRHRLPNIRLMVGENPGKNPTRIELTHIYFKTLTKFRCKNIRLRTFSIIIQQVHCLRMLQHWRMEYSAGTLFSDMRMEYSAENRKHRLLPPPRLEFDDTGVKHKSLY</sequence>
<evidence type="ECO:0000256" key="1">
    <source>
        <dbReference type="SAM" id="Phobius"/>
    </source>
</evidence>
<keyword evidence="1" id="KW-0472">Membrane</keyword>
<protein>
    <submittedName>
        <fullName evidence="2">Uncharacterized protein</fullName>
    </submittedName>
</protein>
<feature type="transmembrane region" description="Helical" evidence="1">
    <location>
        <begin position="27"/>
        <end position="47"/>
    </location>
</feature>
<organism evidence="2 3">
    <name type="scientific">Periplaneta americana</name>
    <name type="common">American cockroach</name>
    <name type="synonym">Blatta americana</name>
    <dbReference type="NCBI Taxonomy" id="6978"/>
    <lineage>
        <taxon>Eukaryota</taxon>
        <taxon>Metazoa</taxon>
        <taxon>Ecdysozoa</taxon>
        <taxon>Arthropoda</taxon>
        <taxon>Hexapoda</taxon>
        <taxon>Insecta</taxon>
        <taxon>Pterygota</taxon>
        <taxon>Neoptera</taxon>
        <taxon>Polyneoptera</taxon>
        <taxon>Dictyoptera</taxon>
        <taxon>Blattodea</taxon>
        <taxon>Blattoidea</taxon>
        <taxon>Blattidae</taxon>
        <taxon>Blattinae</taxon>
        <taxon>Periplaneta</taxon>
    </lineage>
</organism>
<evidence type="ECO:0000313" key="3">
    <source>
        <dbReference type="Proteomes" id="UP001148838"/>
    </source>
</evidence>
<keyword evidence="3" id="KW-1185">Reference proteome</keyword>
<comment type="caution">
    <text evidence="2">The sequence shown here is derived from an EMBL/GenBank/DDBJ whole genome shotgun (WGS) entry which is preliminary data.</text>
</comment>
<proteinExistence type="predicted"/>
<dbReference type="EMBL" id="JAJSOF020000031">
    <property type="protein sequence ID" value="KAJ4431584.1"/>
    <property type="molecule type" value="Genomic_DNA"/>
</dbReference>
<evidence type="ECO:0000313" key="2">
    <source>
        <dbReference type="EMBL" id="KAJ4431584.1"/>
    </source>
</evidence>